<keyword evidence="3" id="KW-1185">Reference proteome</keyword>
<organism evidence="2 3">
    <name type="scientific">Dentiscutata erythropus</name>
    <dbReference type="NCBI Taxonomy" id="1348616"/>
    <lineage>
        <taxon>Eukaryota</taxon>
        <taxon>Fungi</taxon>
        <taxon>Fungi incertae sedis</taxon>
        <taxon>Mucoromycota</taxon>
        <taxon>Glomeromycotina</taxon>
        <taxon>Glomeromycetes</taxon>
        <taxon>Diversisporales</taxon>
        <taxon>Gigasporaceae</taxon>
        <taxon>Dentiscutata</taxon>
    </lineage>
</organism>
<evidence type="ECO:0000256" key="1">
    <source>
        <dbReference type="SAM" id="MobiDB-lite"/>
    </source>
</evidence>
<dbReference type="AlphaFoldDB" id="A0A9N8Z2F5"/>
<reference evidence="2" key="1">
    <citation type="submission" date="2021-06" db="EMBL/GenBank/DDBJ databases">
        <authorList>
            <person name="Kallberg Y."/>
            <person name="Tangrot J."/>
            <person name="Rosling A."/>
        </authorList>
    </citation>
    <scope>NUCLEOTIDE SEQUENCE</scope>
    <source>
        <strain evidence="2">MA453B</strain>
    </source>
</reference>
<feature type="region of interest" description="Disordered" evidence="1">
    <location>
        <begin position="19"/>
        <end position="43"/>
    </location>
</feature>
<comment type="caution">
    <text evidence="2">The sequence shown here is derived from an EMBL/GenBank/DDBJ whole genome shotgun (WGS) entry which is preliminary data.</text>
</comment>
<dbReference type="Proteomes" id="UP000789405">
    <property type="component" value="Unassembled WGS sequence"/>
</dbReference>
<feature type="compositionally biased region" description="Polar residues" evidence="1">
    <location>
        <begin position="31"/>
        <end position="43"/>
    </location>
</feature>
<name>A0A9N8Z2F5_9GLOM</name>
<protein>
    <submittedName>
        <fullName evidence="2">1209_t:CDS:1</fullName>
    </submittedName>
</protein>
<dbReference type="EMBL" id="CAJVPY010000421">
    <property type="protein sequence ID" value="CAG8471836.1"/>
    <property type="molecule type" value="Genomic_DNA"/>
</dbReference>
<feature type="non-terminal residue" evidence="2">
    <location>
        <position position="43"/>
    </location>
</feature>
<evidence type="ECO:0000313" key="2">
    <source>
        <dbReference type="EMBL" id="CAG8471836.1"/>
    </source>
</evidence>
<sequence>MFPALMGILGILHHDLQQRLPKMPKKKPKANDQNLFEDSTNSE</sequence>
<gene>
    <name evidence="2" type="ORF">DERYTH_LOCUS1498</name>
</gene>
<evidence type="ECO:0000313" key="3">
    <source>
        <dbReference type="Proteomes" id="UP000789405"/>
    </source>
</evidence>
<accession>A0A9N8Z2F5</accession>
<proteinExistence type="predicted"/>